<evidence type="ECO:0000256" key="5">
    <source>
        <dbReference type="ARBA" id="ARBA00023136"/>
    </source>
</evidence>
<dbReference type="Pfam" id="PF03626">
    <property type="entry name" value="COX4_pro"/>
    <property type="match status" value="1"/>
</dbReference>
<evidence type="ECO:0000313" key="8">
    <source>
        <dbReference type="Proteomes" id="UP000262325"/>
    </source>
</evidence>
<evidence type="ECO:0000256" key="2">
    <source>
        <dbReference type="ARBA" id="ARBA00022475"/>
    </source>
</evidence>
<sequence length="96" mass="10698">MHAEEEHIVEFKVLFKVLIALFMLTGLTVLAGSVDLGYFSVAVALLIATAKASLVVFFFMHLKYEGGLFKIMVLLAFVILAIFIGFTFFDVAFRTN</sequence>
<organism evidence="7 8">
    <name type="scientific">Flexistipes sinusarabici</name>
    <dbReference type="NCBI Taxonomy" id="2352"/>
    <lineage>
        <taxon>Bacteria</taxon>
        <taxon>Pseudomonadati</taxon>
        <taxon>Deferribacterota</taxon>
        <taxon>Deferribacteres</taxon>
        <taxon>Deferribacterales</taxon>
        <taxon>Flexistipitaceae</taxon>
        <taxon>Flexistipes</taxon>
    </lineage>
</organism>
<feature type="transmembrane region" description="Helical" evidence="6">
    <location>
        <begin position="13"/>
        <end position="32"/>
    </location>
</feature>
<comment type="caution">
    <text evidence="7">The sequence shown here is derived from an EMBL/GenBank/DDBJ whole genome shotgun (WGS) entry which is preliminary data.</text>
</comment>
<dbReference type="NCBIfam" id="TIGR02229">
    <property type="entry name" value="caa3_sub_IV"/>
    <property type="match status" value="1"/>
</dbReference>
<dbReference type="EMBL" id="DPPF01000097">
    <property type="protein sequence ID" value="HCW93010.1"/>
    <property type="molecule type" value="Genomic_DNA"/>
</dbReference>
<evidence type="ECO:0000256" key="3">
    <source>
        <dbReference type="ARBA" id="ARBA00022692"/>
    </source>
</evidence>
<comment type="subcellular location">
    <subcellularLocation>
        <location evidence="1">Cell membrane</location>
        <topology evidence="1">Multi-pass membrane protein</topology>
    </subcellularLocation>
</comment>
<evidence type="ECO:0000256" key="6">
    <source>
        <dbReference type="SAM" id="Phobius"/>
    </source>
</evidence>
<dbReference type="InterPro" id="IPR005171">
    <property type="entry name" value="Cyt_c_oxidase_su4_prok"/>
</dbReference>
<keyword evidence="2" id="KW-1003">Cell membrane</keyword>
<keyword evidence="3 6" id="KW-0812">Transmembrane</keyword>
<feature type="transmembrane region" description="Helical" evidence="6">
    <location>
        <begin position="38"/>
        <end position="59"/>
    </location>
</feature>
<evidence type="ECO:0000256" key="4">
    <source>
        <dbReference type="ARBA" id="ARBA00022989"/>
    </source>
</evidence>
<name>A0A3D5QBH8_FLESI</name>
<gene>
    <name evidence="7" type="ORF">DHM44_04940</name>
</gene>
<proteinExistence type="predicted"/>
<dbReference type="Proteomes" id="UP000262325">
    <property type="component" value="Unassembled WGS sequence"/>
</dbReference>
<dbReference type="InterPro" id="IPR011743">
    <property type="entry name" value="Caa3_sub_IV"/>
</dbReference>
<keyword evidence="5 6" id="KW-0472">Membrane</keyword>
<protein>
    <submittedName>
        <fullName evidence="7">Cytochrome-c oxidase</fullName>
    </submittedName>
</protein>
<reference evidence="7 8" key="1">
    <citation type="journal article" date="2018" name="Nat. Biotechnol.">
        <title>A standardized bacterial taxonomy based on genome phylogeny substantially revises the tree of life.</title>
        <authorList>
            <person name="Parks D.H."/>
            <person name="Chuvochina M."/>
            <person name="Waite D.W."/>
            <person name="Rinke C."/>
            <person name="Skarshewski A."/>
            <person name="Chaumeil P.A."/>
            <person name="Hugenholtz P."/>
        </authorList>
    </citation>
    <scope>NUCLEOTIDE SEQUENCE [LARGE SCALE GENOMIC DNA]</scope>
    <source>
        <strain evidence="7">UBA8672</strain>
    </source>
</reference>
<dbReference type="GO" id="GO:0005886">
    <property type="term" value="C:plasma membrane"/>
    <property type="evidence" value="ECO:0007669"/>
    <property type="project" value="UniProtKB-SubCell"/>
</dbReference>
<evidence type="ECO:0000313" key="7">
    <source>
        <dbReference type="EMBL" id="HCW93010.1"/>
    </source>
</evidence>
<accession>A0A3D5QBH8</accession>
<dbReference type="AlphaFoldDB" id="A0A3D5QBH8"/>
<keyword evidence="4 6" id="KW-1133">Transmembrane helix</keyword>
<feature type="transmembrane region" description="Helical" evidence="6">
    <location>
        <begin position="71"/>
        <end position="93"/>
    </location>
</feature>
<evidence type="ECO:0000256" key="1">
    <source>
        <dbReference type="ARBA" id="ARBA00004651"/>
    </source>
</evidence>